<keyword evidence="2" id="KW-1185">Reference proteome</keyword>
<protein>
    <submittedName>
        <fullName evidence="1">Uncharacterized protein</fullName>
    </submittedName>
</protein>
<organism evidence="1 2">
    <name type="scientific">Eumeta variegata</name>
    <name type="common">Bagworm moth</name>
    <name type="synonym">Eumeta japonica</name>
    <dbReference type="NCBI Taxonomy" id="151549"/>
    <lineage>
        <taxon>Eukaryota</taxon>
        <taxon>Metazoa</taxon>
        <taxon>Ecdysozoa</taxon>
        <taxon>Arthropoda</taxon>
        <taxon>Hexapoda</taxon>
        <taxon>Insecta</taxon>
        <taxon>Pterygota</taxon>
        <taxon>Neoptera</taxon>
        <taxon>Endopterygota</taxon>
        <taxon>Lepidoptera</taxon>
        <taxon>Glossata</taxon>
        <taxon>Ditrysia</taxon>
        <taxon>Tineoidea</taxon>
        <taxon>Psychidae</taxon>
        <taxon>Oiketicinae</taxon>
        <taxon>Eumeta</taxon>
    </lineage>
</organism>
<reference evidence="1 2" key="1">
    <citation type="journal article" date="2019" name="Commun. Biol.">
        <title>The bagworm genome reveals a unique fibroin gene that provides high tensile strength.</title>
        <authorList>
            <person name="Kono N."/>
            <person name="Nakamura H."/>
            <person name="Ohtoshi R."/>
            <person name="Tomita M."/>
            <person name="Numata K."/>
            <person name="Arakawa K."/>
        </authorList>
    </citation>
    <scope>NUCLEOTIDE SEQUENCE [LARGE SCALE GENOMIC DNA]</scope>
</reference>
<gene>
    <name evidence="1" type="ORF">EVAR_61875_1</name>
</gene>
<dbReference type="OrthoDB" id="5812619at2759"/>
<evidence type="ECO:0000313" key="1">
    <source>
        <dbReference type="EMBL" id="GBP88040.1"/>
    </source>
</evidence>
<comment type="caution">
    <text evidence="1">The sequence shown here is derived from an EMBL/GenBank/DDBJ whole genome shotgun (WGS) entry which is preliminary data.</text>
</comment>
<evidence type="ECO:0000313" key="2">
    <source>
        <dbReference type="Proteomes" id="UP000299102"/>
    </source>
</evidence>
<accession>A0A4C1ZJK6</accession>
<dbReference type="STRING" id="151549.A0A4C1ZJK6"/>
<dbReference type="EMBL" id="BGZK01001901">
    <property type="protein sequence ID" value="GBP88040.1"/>
    <property type="molecule type" value="Genomic_DNA"/>
</dbReference>
<proteinExistence type="predicted"/>
<sequence length="415" mass="49693">MENQKDSYLEELITEYDDVSESSAMDKLFAYMELINEEDNEFMEERIIIFYSDRLNLVGKLHLMVIVWGQPWYQMTNCLTRCLKTEANEEESYRVDQITYDESNLIYKNWLSFVQEYDCPNKPECFARWRNRENTKKKSSPLEQVRRFVTAYLAQGLKRTLPQVYKHFVSKYGYTERGPLSPTEEKVVNICLTHNPKNAVMILSTILRRESRMIYNKQKMLYESKPEKMKRLRWTLERASKFIHSLMHHNDCSLKALRNKEFSREIWLKVEKDMDHPIKSLTHFWYKRLHIQLFVKEDVKLRSLGNKIFETLRYSSYKVWTDIRWKEVVKFFPKGYTPGFLNYIALRAFKLNGLTLKMPLQELIPIALKALREHKNLRLKRLKLNKSGQLVFVDVTVGNEESAENEIVEEIKMEQ</sequence>
<dbReference type="Proteomes" id="UP000299102">
    <property type="component" value="Unassembled WGS sequence"/>
</dbReference>
<dbReference type="AlphaFoldDB" id="A0A4C1ZJK6"/>
<name>A0A4C1ZJK6_EUMVA</name>